<dbReference type="Gene3D" id="1.10.10.10">
    <property type="entry name" value="Winged helix-like DNA-binding domain superfamily/Winged helix DNA-binding domain"/>
    <property type="match status" value="1"/>
</dbReference>
<protein>
    <recommendedName>
        <fullName evidence="4">HTH marR-type domain-containing protein</fullName>
    </recommendedName>
</protein>
<dbReference type="Pfam" id="PF01047">
    <property type="entry name" value="MarR"/>
    <property type="match status" value="1"/>
</dbReference>
<keyword evidence="3" id="KW-0804">Transcription</keyword>
<sequence length="164" mass="18649">MSVDDERDRLIDRIGQIQRDLGRFLAGSRQHSSPLLDSNLTMRQLKVIMFLAVRGSASGQDIAHHLDVGLGTVTGIVDRLIGHGLVTRREDPHDRRVRRVELTPDGHTFLERISEAGINDFRRLLERLDTRLLRDLHAVLDEIQAAAFDLEEDLEEDSRQKKVG</sequence>
<evidence type="ECO:0000256" key="2">
    <source>
        <dbReference type="ARBA" id="ARBA00023125"/>
    </source>
</evidence>
<dbReference type="InterPro" id="IPR036388">
    <property type="entry name" value="WH-like_DNA-bd_sf"/>
</dbReference>
<dbReference type="InterPro" id="IPR000835">
    <property type="entry name" value="HTH_MarR-typ"/>
</dbReference>
<proteinExistence type="predicted"/>
<dbReference type="PROSITE" id="PS01117">
    <property type="entry name" value="HTH_MARR_1"/>
    <property type="match status" value="1"/>
</dbReference>
<name>A0A8J3WFQ0_PLARO</name>
<dbReference type="GO" id="GO:0003677">
    <property type="term" value="F:DNA binding"/>
    <property type="evidence" value="ECO:0007669"/>
    <property type="project" value="UniProtKB-KW"/>
</dbReference>
<dbReference type="PROSITE" id="PS50995">
    <property type="entry name" value="HTH_MARR_2"/>
    <property type="match status" value="1"/>
</dbReference>
<dbReference type="GO" id="GO:0003700">
    <property type="term" value="F:DNA-binding transcription factor activity"/>
    <property type="evidence" value="ECO:0007669"/>
    <property type="project" value="InterPro"/>
</dbReference>
<evidence type="ECO:0000313" key="6">
    <source>
        <dbReference type="Proteomes" id="UP000655044"/>
    </source>
</evidence>
<accession>A0A8J3WFQ0</accession>
<organism evidence="5 6">
    <name type="scientific">Planobispora rosea</name>
    <dbReference type="NCBI Taxonomy" id="35762"/>
    <lineage>
        <taxon>Bacteria</taxon>
        <taxon>Bacillati</taxon>
        <taxon>Actinomycetota</taxon>
        <taxon>Actinomycetes</taxon>
        <taxon>Streptosporangiales</taxon>
        <taxon>Streptosporangiaceae</taxon>
        <taxon>Planobispora</taxon>
    </lineage>
</organism>
<dbReference type="SMART" id="SM00347">
    <property type="entry name" value="HTH_MARR"/>
    <property type="match status" value="1"/>
</dbReference>
<reference evidence="5" key="1">
    <citation type="submission" date="2021-01" db="EMBL/GenBank/DDBJ databases">
        <title>Whole genome shotgun sequence of Planobispora rosea NBRC 15558.</title>
        <authorList>
            <person name="Komaki H."/>
            <person name="Tamura T."/>
        </authorList>
    </citation>
    <scope>NUCLEOTIDE SEQUENCE</scope>
    <source>
        <strain evidence="5">NBRC 15558</strain>
    </source>
</reference>
<evidence type="ECO:0000256" key="3">
    <source>
        <dbReference type="ARBA" id="ARBA00023163"/>
    </source>
</evidence>
<dbReference type="EMBL" id="BOOI01000080">
    <property type="protein sequence ID" value="GIH88414.1"/>
    <property type="molecule type" value="Genomic_DNA"/>
</dbReference>
<evidence type="ECO:0000259" key="4">
    <source>
        <dbReference type="PROSITE" id="PS50995"/>
    </source>
</evidence>
<dbReference type="InterPro" id="IPR036390">
    <property type="entry name" value="WH_DNA-bd_sf"/>
</dbReference>
<feature type="domain" description="HTH marR-type" evidence="4">
    <location>
        <begin position="7"/>
        <end position="145"/>
    </location>
</feature>
<dbReference type="OrthoDB" id="3696090at2"/>
<dbReference type="SUPFAM" id="SSF46785">
    <property type="entry name" value="Winged helix' DNA-binding domain"/>
    <property type="match status" value="1"/>
</dbReference>
<dbReference type="AlphaFoldDB" id="A0A8J3WFQ0"/>
<dbReference type="InterPro" id="IPR023187">
    <property type="entry name" value="Tscrpt_reg_MarR-type_CS"/>
</dbReference>
<dbReference type="Proteomes" id="UP000655044">
    <property type="component" value="Unassembled WGS sequence"/>
</dbReference>
<dbReference type="PANTHER" id="PTHR42756">
    <property type="entry name" value="TRANSCRIPTIONAL REGULATOR, MARR"/>
    <property type="match status" value="1"/>
</dbReference>
<evidence type="ECO:0000313" key="5">
    <source>
        <dbReference type="EMBL" id="GIH88414.1"/>
    </source>
</evidence>
<dbReference type="PANTHER" id="PTHR42756:SF1">
    <property type="entry name" value="TRANSCRIPTIONAL REPRESSOR OF EMRAB OPERON"/>
    <property type="match status" value="1"/>
</dbReference>
<comment type="caution">
    <text evidence="5">The sequence shown here is derived from an EMBL/GenBank/DDBJ whole genome shotgun (WGS) entry which is preliminary data.</text>
</comment>
<dbReference type="RefSeq" id="WP_068923703.1">
    <property type="nucleotide sequence ID" value="NZ_BMQP01000053.1"/>
</dbReference>
<keyword evidence="1" id="KW-0805">Transcription regulation</keyword>
<gene>
    <name evidence="5" type="ORF">Pro02_68220</name>
</gene>
<keyword evidence="6" id="KW-1185">Reference proteome</keyword>
<keyword evidence="2" id="KW-0238">DNA-binding</keyword>
<evidence type="ECO:0000256" key="1">
    <source>
        <dbReference type="ARBA" id="ARBA00023015"/>
    </source>
</evidence>